<dbReference type="Pfam" id="PF12900">
    <property type="entry name" value="Pyridox_ox_2"/>
    <property type="match status" value="1"/>
</dbReference>
<protein>
    <submittedName>
        <fullName evidence="1">Pyridoxamine 5'-phosphate oxidase family protein</fullName>
    </submittedName>
</protein>
<sequence length="152" mass="16704">MADVRSVSLTTTEIEAFLGDGGTGVLSLARGDVPYSFPVSYGFATDDGEFYLRLGYDDDSTKAEYVDEPCPAQLVVYEERAADDGSIDIKSVVVSGELVRIPKDELTPTDVERLGKARTPEFEVWEQAKEDIEFTVNKLVPDSVTGRRNVSE</sequence>
<organism evidence="1 2">
    <name type="scientific">Halorubellus litoreus</name>
    <dbReference type="NCBI Taxonomy" id="755308"/>
    <lineage>
        <taxon>Archaea</taxon>
        <taxon>Methanobacteriati</taxon>
        <taxon>Methanobacteriota</taxon>
        <taxon>Stenosarchaea group</taxon>
        <taxon>Halobacteria</taxon>
        <taxon>Halobacteriales</taxon>
        <taxon>Halorubellaceae</taxon>
        <taxon>Halorubellus</taxon>
    </lineage>
</organism>
<comment type="caution">
    <text evidence="1">The sequence shown here is derived from an EMBL/GenBank/DDBJ whole genome shotgun (WGS) entry which is preliminary data.</text>
</comment>
<keyword evidence="2" id="KW-1185">Reference proteome</keyword>
<dbReference type="SUPFAM" id="SSF50475">
    <property type="entry name" value="FMN-binding split barrel"/>
    <property type="match status" value="1"/>
</dbReference>
<proteinExistence type="predicted"/>
<accession>A0ABD5VDG5</accession>
<dbReference type="Proteomes" id="UP001596395">
    <property type="component" value="Unassembled WGS sequence"/>
</dbReference>
<dbReference type="InterPro" id="IPR012349">
    <property type="entry name" value="Split_barrel_FMN-bd"/>
</dbReference>
<evidence type="ECO:0000313" key="2">
    <source>
        <dbReference type="Proteomes" id="UP001596395"/>
    </source>
</evidence>
<dbReference type="RefSeq" id="WP_336348619.1">
    <property type="nucleotide sequence ID" value="NZ_JAZAQL010000001.1"/>
</dbReference>
<dbReference type="InterPro" id="IPR024747">
    <property type="entry name" value="Pyridox_Oxase-rel"/>
</dbReference>
<evidence type="ECO:0000313" key="1">
    <source>
        <dbReference type="EMBL" id="MFC6951594.1"/>
    </source>
</evidence>
<dbReference type="Gene3D" id="2.30.110.10">
    <property type="entry name" value="Electron Transport, Fmn-binding Protein, Chain A"/>
    <property type="match status" value="1"/>
</dbReference>
<reference evidence="1 2" key="1">
    <citation type="journal article" date="2019" name="Int. J. Syst. Evol. Microbiol.">
        <title>The Global Catalogue of Microorganisms (GCM) 10K type strain sequencing project: providing services to taxonomists for standard genome sequencing and annotation.</title>
        <authorList>
            <consortium name="The Broad Institute Genomics Platform"/>
            <consortium name="The Broad Institute Genome Sequencing Center for Infectious Disease"/>
            <person name="Wu L."/>
            <person name="Ma J."/>
        </authorList>
    </citation>
    <scope>NUCLEOTIDE SEQUENCE [LARGE SCALE GENOMIC DNA]</scope>
    <source>
        <strain evidence="1 2">GX26</strain>
    </source>
</reference>
<name>A0ABD5VDG5_9EURY</name>
<dbReference type="AlphaFoldDB" id="A0ABD5VDG5"/>
<gene>
    <name evidence="1" type="ORF">ACFQGB_01840</name>
</gene>
<dbReference type="EMBL" id="JBHSXN010000001">
    <property type="protein sequence ID" value="MFC6951594.1"/>
    <property type="molecule type" value="Genomic_DNA"/>
</dbReference>